<dbReference type="InterPro" id="IPR016905">
    <property type="entry name" value="Glycyl_radical_YjjI-like"/>
</dbReference>
<name>D3ATJ3_9FIRM</name>
<sequence>MERLKTVKSFKKGQDHMEQNRVLDVLTSKELTYEQKVFSLAREAEDSLEVLDIPPKTRAYFETGALNDLFEGHAPYRPRYIMPDYKKFVRQGSKFLRIEPPKTLDELLTGLEILYHHVPSITGFPVYLGELDTMIEPFTTGLADDEVKEKIRLFLIYLDRTITDSFCHGNLGAKPTRTGRIILELEKELQNAVPNLTLKYDPDVTPDEYAELAVSTSLYCANPAICNDADNRTTYPCEYGISSCYNILPVGGGAYTLSRITLTELVKSAKSTEHFLKELLPDCLNAVGNYMNERVKFLVERSGFFESSFLVREGLIEREKFVGMFGVTGLAECVNALMADTGKRYGHSAESDDLGVQIMEIIQKFVADFPAVYSEIGRGHYLLHAQVGLDSDKGITSGVRIPVGDEPENLLDHLRHSARFHEYFPTGVGDIFPFAVTARNNPGALVDIVKGSFQLGVKYMSFYASDSDLVRITGFLVKRSEMEKYRNHDVVLQNTTVLGSKNYDTNHLELRKERMA</sequence>
<protein>
    <submittedName>
        <fullName evidence="1">Glycine radical enzyme, YjjI family</fullName>
    </submittedName>
</protein>
<dbReference type="Proteomes" id="UP000004968">
    <property type="component" value="Unassembled WGS sequence"/>
</dbReference>
<dbReference type="NCBIfam" id="TIGR04040">
    <property type="entry name" value="glycyl_YjjI"/>
    <property type="match status" value="1"/>
</dbReference>
<gene>
    <name evidence="1" type="primary">yjjI</name>
    <name evidence="1" type="ORF">CLOSTHATH_06952</name>
</gene>
<organism evidence="1 2">
    <name type="scientific">Hungatella hathewayi DSM 13479</name>
    <dbReference type="NCBI Taxonomy" id="566550"/>
    <lineage>
        <taxon>Bacteria</taxon>
        <taxon>Bacillati</taxon>
        <taxon>Bacillota</taxon>
        <taxon>Clostridia</taxon>
        <taxon>Lachnospirales</taxon>
        <taxon>Lachnospiraceae</taxon>
        <taxon>Hungatella</taxon>
    </lineage>
</organism>
<reference evidence="1 2" key="1">
    <citation type="submission" date="2010-01" db="EMBL/GenBank/DDBJ databases">
        <authorList>
            <person name="Weinstock G."/>
            <person name="Sodergren E."/>
            <person name="Clifton S."/>
            <person name="Fulton L."/>
            <person name="Fulton B."/>
            <person name="Courtney L."/>
            <person name="Fronick C."/>
            <person name="Harrison M."/>
            <person name="Strong C."/>
            <person name="Farmer C."/>
            <person name="Delahaunty K."/>
            <person name="Markovic C."/>
            <person name="Hall O."/>
            <person name="Minx P."/>
            <person name="Tomlinson C."/>
            <person name="Mitreva M."/>
            <person name="Nelson J."/>
            <person name="Hou S."/>
            <person name="Wollam A."/>
            <person name="Pepin K.H."/>
            <person name="Johnson M."/>
            <person name="Bhonagiri V."/>
            <person name="Nash W.E."/>
            <person name="Warren W."/>
            <person name="Chinwalla A."/>
            <person name="Mardis E.R."/>
            <person name="Wilson R.K."/>
        </authorList>
    </citation>
    <scope>NUCLEOTIDE SEQUENCE [LARGE SCALE GENOMIC DNA]</scope>
    <source>
        <strain evidence="1 2">DSM 13479</strain>
    </source>
</reference>
<dbReference type="Gene3D" id="3.20.70.20">
    <property type="match status" value="1"/>
</dbReference>
<dbReference type="AlphaFoldDB" id="D3ATJ3"/>
<dbReference type="Pfam" id="PF11230">
    <property type="entry name" value="YjjI-like"/>
    <property type="match status" value="1"/>
</dbReference>
<comment type="caution">
    <text evidence="1">The sequence shown here is derived from an EMBL/GenBank/DDBJ whole genome shotgun (WGS) entry which is preliminary data.</text>
</comment>
<dbReference type="HOGENOM" id="CLU_046504_1_0_9"/>
<accession>D3ATJ3</accession>
<evidence type="ECO:0000313" key="2">
    <source>
        <dbReference type="Proteomes" id="UP000004968"/>
    </source>
</evidence>
<dbReference type="EMBL" id="ACIO01000903">
    <property type="protein sequence ID" value="EFC94864.1"/>
    <property type="molecule type" value="Genomic_DNA"/>
</dbReference>
<proteinExistence type="predicted"/>
<evidence type="ECO:0000313" key="1">
    <source>
        <dbReference type="EMBL" id="EFC94864.1"/>
    </source>
</evidence>
<dbReference type="SUPFAM" id="SSF51998">
    <property type="entry name" value="PFL-like glycyl radical enzymes"/>
    <property type="match status" value="1"/>
</dbReference>
<dbReference type="PIRSF" id="PIRSF028991">
    <property type="entry name" value="Glycl_rad_HI0521_prd"/>
    <property type="match status" value="1"/>
</dbReference>